<dbReference type="InterPro" id="IPR036188">
    <property type="entry name" value="FAD/NAD-bd_sf"/>
</dbReference>
<dbReference type="Pfam" id="PF12831">
    <property type="entry name" value="FAD_oxidored"/>
    <property type="match status" value="1"/>
</dbReference>
<evidence type="ECO:0000256" key="2">
    <source>
        <dbReference type="ARBA" id="ARBA00022723"/>
    </source>
</evidence>
<accession>A0A090Y6S3</accession>
<dbReference type="PATRIC" id="fig|44252.3.peg.6063"/>
<gene>
    <name evidence="6" type="ORF">DJ90_4877</name>
</gene>
<dbReference type="GO" id="GO:0046872">
    <property type="term" value="F:metal ion binding"/>
    <property type="evidence" value="ECO:0007669"/>
    <property type="project" value="UniProtKB-KW"/>
</dbReference>
<keyword evidence="5" id="KW-0411">Iron-sulfur</keyword>
<dbReference type="InterPro" id="IPR039650">
    <property type="entry name" value="HdrA-like"/>
</dbReference>
<keyword evidence="1" id="KW-0004">4Fe-4S</keyword>
<dbReference type="SUPFAM" id="SSF51905">
    <property type="entry name" value="FAD/NAD(P)-binding domain"/>
    <property type="match status" value="1"/>
</dbReference>
<dbReference type="Proteomes" id="UP000029278">
    <property type="component" value="Unassembled WGS sequence"/>
</dbReference>
<organism evidence="6 7">
    <name type="scientific">Paenibacillus macerans</name>
    <name type="common">Bacillus macerans</name>
    <dbReference type="NCBI Taxonomy" id="44252"/>
    <lineage>
        <taxon>Bacteria</taxon>
        <taxon>Bacillati</taxon>
        <taxon>Bacillota</taxon>
        <taxon>Bacilli</taxon>
        <taxon>Bacillales</taxon>
        <taxon>Paenibacillaceae</taxon>
        <taxon>Paenibacillus</taxon>
    </lineage>
</organism>
<evidence type="ECO:0000256" key="1">
    <source>
        <dbReference type="ARBA" id="ARBA00022485"/>
    </source>
</evidence>
<keyword evidence="4" id="KW-0408">Iron</keyword>
<proteinExistence type="predicted"/>
<dbReference type="HOGENOM" id="CLU_045820_0_0_9"/>
<dbReference type="GO" id="GO:0051539">
    <property type="term" value="F:4 iron, 4 sulfur cluster binding"/>
    <property type="evidence" value="ECO:0007669"/>
    <property type="project" value="UniProtKB-KW"/>
</dbReference>
<keyword evidence="2" id="KW-0479">Metal-binding</keyword>
<evidence type="ECO:0000256" key="3">
    <source>
        <dbReference type="ARBA" id="ARBA00023002"/>
    </source>
</evidence>
<dbReference type="AlphaFoldDB" id="A0A090Y6S3"/>
<name>A0A090Y6S3_PAEMA</name>
<dbReference type="GeneID" id="77010229"/>
<protein>
    <submittedName>
        <fullName evidence="6">Pyridine nucleotide-disulfide oxidoreductase family protein</fullName>
    </submittedName>
</protein>
<dbReference type="STRING" id="44252.DJ90_4877"/>
<evidence type="ECO:0000256" key="4">
    <source>
        <dbReference type="ARBA" id="ARBA00023004"/>
    </source>
</evidence>
<dbReference type="EMBL" id="JMQA01000052">
    <property type="protein sequence ID" value="KFM93522.1"/>
    <property type="molecule type" value="Genomic_DNA"/>
</dbReference>
<dbReference type="PANTHER" id="PTHR43498">
    <property type="entry name" value="FERREDOXIN:COB-COM HETERODISULFIDE REDUCTASE SUBUNIT A"/>
    <property type="match status" value="1"/>
</dbReference>
<keyword evidence="3" id="KW-0560">Oxidoreductase</keyword>
<dbReference type="RefSeq" id="WP_036627101.1">
    <property type="nucleotide sequence ID" value="NZ_JAKOBR010000005.1"/>
</dbReference>
<sequence length="451" mass="48265">MDSRTRMMEADVVVTGAGPAGIAAAIAAGRQGASVILIERYGFVGGMSTAAGVYPWMTFHTQRGERVIGGIAQEIVERLMERGGSPGHLRDTVGFVHTLTPYHPEIYKVLAVDMLREAGVKLVSHSFVDEVEREGEHIRSVTLTGKSGRIKVSGAMFVDASGDADVAYLAGAPTLQGREGDGLSQPMTMKFRMRGVDVEAIRKAMLADRENFYHKTPFAELEMGSIPLTGVSGFYKEWKAGGVPINRDQVLFFIGPEKDEVLINCTRVQGLSATDVEELTLAEEEGRKQVLMMAEFLQARVPGFAKASISSVAPQIGIRESRRIDGLYRLTMEDVVAGRHFEDGIAKSGYPVDLHDPSGKGVMAAAIENDASYSIPYRCLVARGPVNLLAAGRCISTTHEALATTRLTPSCMATGEAAGTAATLACKAGIAAAEVDTSQLREMLQAQGAIV</sequence>
<evidence type="ECO:0000313" key="7">
    <source>
        <dbReference type="Proteomes" id="UP000029278"/>
    </source>
</evidence>
<evidence type="ECO:0000256" key="5">
    <source>
        <dbReference type="ARBA" id="ARBA00023014"/>
    </source>
</evidence>
<reference evidence="6 7" key="1">
    <citation type="submission" date="2014-04" db="EMBL/GenBank/DDBJ databases">
        <authorList>
            <person name="Bishop-Lilly K.A."/>
            <person name="Broomall S.M."/>
            <person name="Chain P.S."/>
            <person name="Chertkov O."/>
            <person name="Coyne S.R."/>
            <person name="Daligault H.E."/>
            <person name="Davenport K.W."/>
            <person name="Erkkila T."/>
            <person name="Frey K.G."/>
            <person name="Gibbons H.S."/>
            <person name="Gu W."/>
            <person name="Jaissle J."/>
            <person name="Johnson S.L."/>
            <person name="Koroleva G.I."/>
            <person name="Ladner J.T."/>
            <person name="Lo C.-C."/>
            <person name="Minogue T.D."/>
            <person name="Munk C."/>
            <person name="Palacios G.F."/>
            <person name="Redden C.L."/>
            <person name="Rosenzweig C.N."/>
            <person name="Scholz M.B."/>
            <person name="Teshima H."/>
            <person name="Xu Y."/>
        </authorList>
    </citation>
    <scope>NUCLEOTIDE SEQUENCE [LARGE SCALE GENOMIC DNA]</scope>
    <source>
        <strain evidence="6 7">8244</strain>
    </source>
</reference>
<dbReference type="OrthoDB" id="9777740at2"/>
<dbReference type="PRINTS" id="PR00419">
    <property type="entry name" value="ADXRDTASE"/>
</dbReference>
<evidence type="ECO:0000313" key="6">
    <source>
        <dbReference type="EMBL" id="KFM93522.1"/>
    </source>
</evidence>
<keyword evidence="7" id="KW-1185">Reference proteome</keyword>
<dbReference type="GO" id="GO:0016491">
    <property type="term" value="F:oxidoreductase activity"/>
    <property type="evidence" value="ECO:0007669"/>
    <property type="project" value="UniProtKB-KW"/>
</dbReference>
<dbReference type="Gene3D" id="3.50.50.60">
    <property type="entry name" value="FAD/NAD(P)-binding domain"/>
    <property type="match status" value="1"/>
</dbReference>
<comment type="caution">
    <text evidence="6">The sequence shown here is derived from an EMBL/GenBank/DDBJ whole genome shotgun (WGS) entry which is preliminary data.</text>
</comment>
<dbReference type="PANTHER" id="PTHR43498:SF1">
    <property type="entry name" value="COB--COM HETERODISULFIDE REDUCTASE IRON-SULFUR SUBUNIT A"/>
    <property type="match status" value="1"/>
</dbReference>